<dbReference type="PANTHER" id="PTHR43745:SF2">
    <property type="entry name" value="NITROREDUCTASE MJ1384-RELATED"/>
    <property type="match status" value="1"/>
</dbReference>
<dbReference type="InterPro" id="IPR000415">
    <property type="entry name" value="Nitroreductase-like"/>
</dbReference>
<comment type="caution">
    <text evidence="1">The sequence shown here is derived from an EMBL/GenBank/DDBJ whole genome shotgun (WGS) entry which is preliminary data.</text>
</comment>
<dbReference type="Proteomes" id="UP000448038">
    <property type="component" value="Unassembled WGS sequence"/>
</dbReference>
<evidence type="ECO:0008006" key="3">
    <source>
        <dbReference type="Google" id="ProtNLM"/>
    </source>
</evidence>
<evidence type="ECO:0000313" key="2">
    <source>
        <dbReference type="Proteomes" id="UP000448038"/>
    </source>
</evidence>
<reference evidence="1 2" key="1">
    <citation type="submission" date="2019-11" db="EMBL/GenBank/DDBJ databases">
        <title>Using colonization assays and comparative genomics to discover symbiosis behaviors and factors in Vibrio fischeri.</title>
        <authorList>
            <person name="Bongrand C."/>
            <person name="Moriano-Gutierrez S."/>
            <person name="Arevalo P."/>
            <person name="Mcfall-Ngai M."/>
            <person name="Visick K."/>
            <person name="Polz M.F."/>
            <person name="Ruby E.G."/>
        </authorList>
    </citation>
    <scope>NUCLEOTIDE SEQUENCE [LARGE SCALE GENOMIC DNA]</scope>
    <source>
        <strain evidence="2">emors.4.1</strain>
    </source>
</reference>
<sequence>MNSNHTPIGNLISFWDFDKCTWSDTKEENIDLIKAEKLGARSAFEYLSEKKEVCSQYKFKYEPTQNSCAYSIVNRHSVRNFDQNKKLSSQLLHELINNINNRLIKCNHFEMFICILNVDGYKSGLYKLNYNGKLSWIKQIDKKVVCDLISGMNTSMTATVTAFLVVDWHKFKKNGGKSYRQIMIESGAIIQKLILDITDNGLFGVPTPAIKDTKTKNYLDISSIYKFPIYSFSFGYK</sequence>
<gene>
    <name evidence="1" type="ORF">GNP88_01615</name>
</gene>
<protein>
    <recommendedName>
        <fullName evidence="3">Nitroreductase domain-containing protein</fullName>
    </recommendedName>
</protein>
<dbReference type="GO" id="GO:0016491">
    <property type="term" value="F:oxidoreductase activity"/>
    <property type="evidence" value="ECO:0007669"/>
    <property type="project" value="InterPro"/>
</dbReference>
<dbReference type="SUPFAM" id="SSF55469">
    <property type="entry name" value="FMN-dependent nitroreductase-like"/>
    <property type="match status" value="1"/>
</dbReference>
<dbReference type="Gene3D" id="3.40.109.10">
    <property type="entry name" value="NADH Oxidase"/>
    <property type="match status" value="1"/>
</dbReference>
<evidence type="ECO:0000313" key="1">
    <source>
        <dbReference type="EMBL" id="MUK47876.1"/>
    </source>
</evidence>
<dbReference type="InterPro" id="IPR052544">
    <property type="entry name" value="Bacteriocin_Proc_Enz"/>
</dbReference>
<proteinExistence type="predicted"/>
<organism evidence="1 2">
    <name type="scientific">Aliivibrio fischeri</name>
    <name type="common">Vibrio fischeri</name>
    <dbReference type="NCBI Taxonomy" id="668"/>
    <lineage>
        <taxon>Bacteria</taxon>
        <taxon>Pseudomonadati</taxon>
        <taxon>Pseudomonadota</taxon>
        <taxon>Gammaproteobacteria</taxon>
        <taxon>Vibrionales</taxon>
        <taxon>Vibrionaceae</taxon>
        <taxon>Aliivibrio</taxon>
    </lineage>
</organism>
<dbReference type="AlphaFoldDB" id="A0A844NXW5"/>
<dbReference type="RefSeq" id="WP_155655146.1">
    <property type="nucleotide sequence ID" value="NZ_WOBN01000003.1"/>
</dbReference>
<accession>A0A844NXW5</accession>
<dbReference type="EMBL" id="WOBN01000003">
    <property type="protein sequence ID" value="MUK47876.1"/>
    <property type="molecule type" value="Genomic_DNA"/>
</dbReference>
<dbReference type="PANTHER" id="PTHR43745">
    <property type="entry name" value="NITROREDUCTASE MJ1384-RELATED"/>
    <property type="match status" value="1"/>
</dbReference>
<name>A0A844NXW5_ALIFS</name>